<dbReference type="GO" id="GO:0006260">
    <property type="term" value="P:DNA replication"/>
    <property type="evidence" value="ECO:0007669"/>
    <property type="project" value="InterPro"/>
</dbReference>
<sequence length="249" mass="26616">MTGEPGVGVTALALRLAHDVACREERPVLFLSDHLRAEQLDLRLLSSIGRVPLREWSARPRPADAERRGRRARRELLRQPLSWAVADGAVTPVTLALAVSALAERAGLPPSLVVIDRMSAVARSGDAASVVAARLREVAVHHGCAIVVTETGLASPAAAKPARPQEVSQRFASLQPQLDAHWYVHRQELRDVDTPDAGLGEVHVTWQRDGATGVATLAFLTHLGMWASLAVPIRNGDGADAQTTFGADG</sequence>
<dbReference type="InterPro" id="IPR007694">
    <property type="entry name" value="DNA_helicase_DnaB-like_C"/>
</dbReference>
<reference evidence="2" key="2">
    <citation type="submission" date="2020-09" db="EMBL/GenBank/DDBJ databases">
        <authorList>
            <person name="Sun Q."/>
            <person name="Zhou Y."/>
        </authorList>
    </citation>
    <scope>NUCLEOTIDE SEQUENCE</scope>
    <source>
        <strain evidence="2">CGMCC 1.14988</strain>
    </source>
</reference>
<dbReference type="EMBL" id="BMHA01000007">
    <property type="protein sequence ID" value="GGI06997.1"/>
    <property type="molecule type" value="Genomic_DNA"/>
</dbReference>
<evidence type="ECO:0000313" key="2">
    <source>
        <dbReference type="EMBL" id="GGI06997.1"/>
    </source>
</evidence>
<dbReference type="Pfam" id="PF03796">
    <property type="entry name" value="DnaB_C"/>
    <property type="match status" value="1"/>
</dbReference>
<dbReference type="GO" id="GO:0005829">
    <property type="term" value="C:cytosol"/>
    <property type="evidence" value="ECO:0007669"/>
    <property type="project" value="TreeGrafter"/>
</dbReference>
<accession>A0A8J3AFP4</accession>
<dbReference type="InterPro" id="IPR027417">
    <property type="entry name" value="P-loop_NTPase"/>
</dbReference>
<comment type="caution">
    <text evidence="2">The sequence shown here is derived from an EMBL/GenBank/DDBJ whole genome shotgun (WGS) entry which is preliminary data.</text>
</comment>
<evidence type="ECO:0000313" key="3">
    <source>
        <dbReference type="Proteomes" id="UP000650511"/>
    </source>
</evidence>
<dbReference type="AlphaFoldDB" id="A0A8J3AFP4"/>
<dbReference type="GO" id="GO:0003678">
    <property type="term" value="F:DNA helicase activity"/>
    <property type="evidence" value="ECO:0007669"/>
    <property type="project" value="InterPro"/>
</dbReference>
<proteinExistence type="predicted"/>
<dbReference type="PANTHER" id="PTHR30153">
    <property type="entry name" value="REPLICATIVE DNA HELICASE DNAB"/>
    <property type="match status" value="1"/>
</dbReference>
<reference evidence="2" key="1">
    <citation type="journal article" date="2014" name="Int. J. Syst. Evol. Microbiol.">
        <title>Complete genome sequence of Corynebacterium casei LMG S-19264T (=DSM 44701T), isolated from a smear-ripened cheese.</title>
        <authorList>
            <consortium name="US DOE Joint Genome Institute (JGI-PGF)"/>
            <person name="Walter F."/>
            <person name="Albersmeier A."/>
            <person name="Kalinowski J."/>
            <person name="Ruckert C."/>
        </authorList>
    </citation>
    <scope>NUCLEOTIDE SEQUENCE</scope>
    <source>
        <strain evidence="2">CGMCC 1.14988</strain>
    </source>
</reference>
<organism evidence="2 3">
    <name type="scientific">Egicoccus halophilus</name>
    <dbReference type="NCBI Taxonomy" id="1670830"/>
    <lineage>
        <taxon>Bacteria</taxon>
        <taxon>Bacillati</taxon>
        <taxon>Actinomycetota</taxon>
        <taxon>Nitriliruptoria</taxon>
        <taxon>Egicoccales</taxon>
        <taxon>Egicoccaceae</taxon>
        <taxon>Egicoccus</taxon>
    </lineage>
</organism>
<evidence type="ECO:0000259" key="1">
    <source>
        <dbReference type="Pfam" id="PF03796"/>
    </source>
</evidence>
<dbReference type="Gene3D" id="3.40.50.300">
    <property type="entry name" value="P-loop containing nucleotide triphosphate hydrolases"/>
    <property type="match status" value="1"/>
</dbReference>
<dbReference type="SUPFAM" id="SSF52540">
    <property type="entry name" value="P-loop containing nucleoside triphosphate hydrolases"/>
    <property type="match status" value="1"/>
</dbReference>
<gene>
    <name evidence="2" type="ORF">GCM10011354_21890</name>
</gene>
<dbReference type="Proteomes" id="UP000650511">
    <property type="component" value="Unassembled WGS sequence"/>
</dbReference>
<protein>
    <recommendedName>
        <fullName evidence="1">SF4 helicase domain-containing protein</fullName>
    </recommendedName>
</protein>
<dbReference type="PANTHER" id="PTHR30153:SF2">
    <property type="entry name" value="REPLICATIVE DNA HELICASE"/>
    <property type="match status" value="1"/>
</dbReference>
<name>A0A8J3AFP4_9ACTN</name>
<dbReference type="GO" id="GO:0005524">
    <property type="term" value="F:ATP binding"/>
    <property type="evidence" value="ECO:0007669"/>
    <property type="project" value="InterPro"/>
</dbReference>
<keyword evidence="3" id="KW-1185">Reference proteome</keyword>
<feature type="domain" description="SF4 helicase" evidence="1">
    <location>
        <begin position="2"/>
        <end position="223"/>
    </location>
</feature>